<dbReference type="SFLD" id="SFLDG01129">
    <property type="entry name" value="C1.5:_HAD__Beta-PGM__Phosphata"/>
    <property type="match status" value="1"/>
</dbReference>
<proteinExistence type="predicted"/>
<gene>
    <name evidence="1" type="ORF">J2S03_000981</name>
</gene>
<dbReference type="NCBIfam" id="TIGR01549">
    <property type="entry name" value="HAD-SF-IA-v1"/>
    <property type="match status" value="1"/>
</dbReference>
<accession>A0ABT9XFW2</accession>
<evidence type="ECO:0000313" key="2">
    <source>
        <dbReference type="Proteomes" id="UP001232973"/>
    </source>
</evidence>
<dbReference type="PANTHER" id="PTHR47478">
    <property type="match status" value="1"/>
</dbReference>
<dbReference type="Pfam" id="PF00702">
    <property type="entry name" value="Hydrolase"/>
    <property type="match status" value="1"/>
</dbReference>
<evidence type="ECO:0000313" key="1">
    <source>
        <dbReference type="EMBL" id="MDQ0189165.1"/>
    </source>
</evidence>
<reference evidence="1 2" key="1">
    <citation type="submission" date="2023-07" db="EMBL/GenBank/DDBJ databases">
        <title>Genomic Encyclopedia of Type Strains, Phase IV (KMG-IV): sequencing the most valuable type-strain genomes for metagenomic binning, comparative biology and taxonomic classification.</title>
        <authorList>
            <person name="Goeker M."/>
        </authorList>
    </citation>
    <scope>NUCLEOTIDE SEQUENCE [LARGE SCALE GENOMIC DNA]</scope>
    <source>
        <strain evidence="1 2">DSM 4006</strain>
    </source>
</reference>
<organism evidence="1 2">
    <name type="scientific">Alicyclobacillus cycloheptanicus</name>
    <dbReference type="NCBI Taxonomy" id="1457"/>
    <lineage>
        <taxon>Bacteria</taxon>
        <taxon>Bacillati</taxon>
        <taxon>Bacillota</taxon>
        <taxon>Bacilli</taxon>
        <taxon>Bacillales</taxon>
        <taxon>Alicyclobacillaceae</taxon>
        <taxon>Alicyclobacillus</taxon>
    </lineage>
</organism>
<comment type="caution">
    <text evidence="1">The sequence shown here is derived from an EMBL/GenBank/DDBJ whole genome shotgun (WGS) entry which is preliminary data.</text>
</comment>
<protein>
    <submittedName>
        <fullName evidence="1">Hydrolase of the HAD superfamily</fullName>
    </submittedName>
</protein>
<dbReference type="RefSeq" id="WP_274455023.1">
    <property type="nucleotide sequence ID" value="NZ_CP067097.1"/>
</dbReference>
<dbReference type="PRINTS" id="PR00413">
    <property type="entry name" value="HADHALOGNASE"/>
</dbReference>
<keyword evidence="1" id="KW-0378">Hydrolase</keyword>
<dbReference type="InterPro" id="IPR023214">
    <property type="entry name" value="HAD_sf"/>
</dbReference>
<dbReference type="PANTHER" id="PTHR47478:SF1">
    <property type="entry name" value="PYRIMIDINE 5'-NUCLEOTIDASE YJJG"/>
    <property type="match status" value="1"/>
</dbReference>
<dbReference type="InterPro" id="IPR006439">
    <property type="entry name" value="HAD-SF_hydro_IA"/>
</dbReference>
<dbReference type="InterPro" id="IPR023198">
    <property type="entry name" value="PGP-like_dom2"/>
</dbReference>
<dbReference type="GO" id="GO:0016787">
    <property type="term" value="F:hydrolase activity"/>
    <property type="evidence" value="ECO:0007669"/>
    <property type="project" value="UniProtKB-KW"/>
</dbReference>
<dbReference type="SFLD" id="SFLDS00003">
    <property type="entry name" value="Haloacid_Dehalogenase"/>
    <property type="match status" value="1"/>
</dbReference>
<dbReference type="Gene3D" id="1.10.150.240">
    <property type="entry name" value="Putative phosphatase, domain 2"/>
    <property type="match status" value="1"/>
</dbReference>
<dbReference type="CDD" id="cd04305">
    <property type="entry name" value="HAD_Neu5Ac-Pase_like"/>
    <property type="match status" value="1"/>
</dbReference>
<dbReference type="NCBIfam" id="TIGR01509">
    <property type="entry name" value="HAD-SF-IA-v3"/>
    <property type="match status" value="1"/>
</dbReference>
<dbReference type="Proteomes" id="UP001232973">
    <property type="component" value="Unassembled WGS sequence"/>
</dbReference>
<keyword evidence="2" id="KW-1185">Reference proteome</keyword>
<name>A0ABT9XFW2_9BACL</name>
<dbReference type="SUPFAM" id="SSF56784">
    <property type="entry name" value="HAD-like"/>
    <property type="match status" value="1"/>
</dbReference>
<sequence length="242" mass="27252">MKRYDVIFFDLDHTLVDTRGQYALGLARATQELYGAEVPVGFAAKFMEHHEALWPLYDRRAITMQELRRERFLRAWKSFGIDKSEAEADQFQAVYDATFEDTLHPFPGAVEMVAALAQTHRLGIITNGSPDLQWRKLGIAGLQAYFPKEAVIISEAVGKAKPHPSVYQAACDALQVAKEDALMIGDNFISDVQGARNFEMDAIWFAPDLQEPIASVECAYGERPLTRPDEVLETISQLEQTR</sequence>
<dbReference type="Gene3D" id="3.40.50.1000">
    <property type="entry name" value="HAD superfamily/HAD-like"/>
    <property type="match status" value="1"/>
</dbReference>
<dbReference type="InterPro" id="IPR052550">
    <property type="entry name" value="Pyrimidine_5'-ntase_YjjG"/>
</dbReference>
<dbReference type="InterPro" id="IPR036412">
    <property type="entry name" value="HAD-like_sf"/>
</dbReference>
<dbReference type="EMBL" id="JAUSTP010000005">
    <property type="protein sequence ID" value="MDQ0189165.1"/>
    <property type="molecule type" value="Genomic_DNA"/>
</dbReference>